<feature type="region of interest" description="Disordered" evidence="1">
    <location>
        <begin position="1"/>
        <end position="20"/>
    </location>
</feature>
<protein>
    <submittedName>
        <fullName evidence="2">Uncharacterized protein</fullName>
    </submittedName>
</protein>
<reference evidence="2 3" key="1">
    <citation type="submission" date="2018-11" db="EMBL/GenBank/DDBJ databases">
        <authorList>
            <consortium name="Pathogen Informatics"/>
        </authorList>
    </citation>
    <scope>NUCLEOTIDE SEQUENCE [LARGE SCALE GENOMIC DNA]</scope>
</reference>
<dbReference type="AlphaFoldDB" id="A0A3P7KN36"/>
<evidence type="ECO:0000313" key="2">
    <source>
        <dbReference type="EMBL" id="VDM69258.1"/>
    </source>
</evidence>
<dbReference type="Proteomes" id="UP000270094">
    <property type="component" value="Unassembled WGS sequence"/>
</dbReference>
<evidence type="ECO:0000313" key="3">
    <source>
        <dbReference type="Proteomes" id="UP000270094"/>
    </source>
</evidence>
<evidence type="ECO:0000256" key="1">
    <source>
        <dbReference type="SAM" id="MobiDB-lite"/>
    </source>
</evidence>
<gene>
    <name evidence="2" type="ORF">SVUK_LOCUS4256</name>
</gene>
<dbReference type="EMBL" id="UYYB01011626">
    <property type="protein sequence ID" value="VDM69258.1"/>
    <property type="molecule type" value="Genomic_DNA"/>
</dbReference>
<name>A0A3P7KN36_STRVU</name>
<keyword evidence="3" id="KW-1185">Reference proteome</keyword>
<proteinExistence type="predicted"/>
<organism evidence="2 3">
    <name type="scientific">Strongylus vulgaris</name>
    <name type="common">Blood worm</name>
    <dbReference type="NCBI Taxonomy" id="40348"/>
    <lineage>
        <taxon>Eukaryota</taxon>
        <taxon>Metazoa</taxon>
        <taxon>Ecdysozoa</taxon>
        <taxon>Nematoda</taxon>
        <taxon>Chromadorea</taxon>
        <taxon>Rhabditida</taxon>
        <taxon>Rhabditina</taxon>
        <taxon>Rhabditomorpha</taxon>
        <taxon>Strongyloidea</taxon>
        <taxon>Strongylidae</taxon>
        <taxon>Strongylus</taxon>
    </lineage>
</organism>
<sequence length="89" mass="9558">MDVSPSHCQPPQPSPIGCPRAKMKFLRSSSLTCTETVADINERIKVMAGSTNSLDETNSDSTKTIKKADASTHGSIGLGKSNWFLAKFT</sequence>
<accession>A0A3P7KN36</accession>